<keyword evidence="6 10" id="KW-1133">Transmembrane helix</keyword>
<comment type="caution">
    <text evidence="13">The sequence shown here is derived from an EMBL/GenBank/DDBJ whole genome shotgun (WGS) entry which is preliminary data.</text>
</comment>
<dbReference type="InterPro" id="IPR009038">
    <property type="entry name" value="GOLD_dom"/>
</dbReference>
<dbReference type="InterPro" id="IPR036598">
    <property type="entry name" value="GOLD_dom_sf"/>
</dbReference>
<evidence type="ECO:0000256" key="6">
    <source>
        <dbReference type="ARBA" id="ARBA00022989"/>
    </source>
</evidence>
<evidence type="ECO:0000313" key="12">
    <source>
        <dbReference type="EMBL" id="CAB3225443.1"/>
    </source>
</evidence>
<evidence type="ECO:0000256" key="7">
    <source>
        <dbReference type="ARBA" id="ARBA00023136"/>
    </source>
</evidence>
<evidence type="ECO:0000313" key="14">
    <source>
        <dbReference type="Proteomes" id="UP000494106"/>
    </source>
</evidence>
<sequence length="209" mass="24429">MTIVVEPGQAGCFYQNLSDSEVIKIEYNVIDSTLGDLYVNFHLADPEGEMIVADFMRSENEHEYSVVHEGTYRFCFDNTVTNYNSKTVDFEILIRNKGQKQHDHDNEEMQLEDGEDAYSMRLQDIYESLSRIERNIIVAQQCQMYQAARGTRDKHIMEEMRYRVSSWSKSLIILMMLIGIIQVTIVKNLFKDRKVMQSSGERDRNVTQE</sequence>
<evidence type="ECO:0000256" key="3">
    <source>
        <dbReference type="ARBA" id="ARBA00022473"/>
    </source>
</evidence>
<protein>
    <recommendedName>
        <fullName evidence="11">GOLD domain-containing protein</fullName>
    </recommendedName>
</protein>
<proteinExistence type="inferred from homology"/>
<evidence type="ECO:0000313" key="15">
    <source>
        <dbReference type="Proteomes" id="UP000494256"/>
    </source>
</evidence>
<evidence type="ECO:0000313" key="13">
    <source>
        <dbReference type="EMBL" id="CAB3235153.1"/>
    </source>
</evidence>
<keyword evidence="4 9" id="KW-0812">Transmembrane</keyword>
<comment type="similarity">
    <text evidence="2 9">Belongs to the EMP24/GP25L family.</text>
</comment>
<dbReference type="InterPro" id="IPR015720">
    <property type="entry name" value="Emp24-like"/>
</dbReference>
<dbReference type="SMART" id="SM01190">
    <property type="entry name" value="EMP24_GP25L"/>
    <property type="match status" value="1"/>
</dbReference>
<dbReference type="GO" id="GO:0012505">
    <property type="term" value="C:endomembrane system"/>
    <property type="evidence" value="ECO:0007669"/>
    <property type="project" value="UniProtKB-SubCell"/>
</dbReference>
<reference evidence="14 15" key="1">
    <citation type="submission" date="2020-04" db="EMBL/GenBank/DDBJ databases">
        <authorList>
            <person name="Wallbank WR R."/>
            <person name="Pardo Diaz C."/>
            <person name="Kozak K."/>
            <person name="Martin S."/>
            <person name="Jiggins C."/>
            <person name="Moest M."/>
            <person name="Warren A I."/>
            <person name="Byers J.R.P. K."/>
            <person name="Montejo-Kovacevich G."/>
            <person name="Yen C E."/>
        </authorList>
    </citation>
    <scope>NUCLEOTIDE SEQUENCE [LARGE SCALE GENOMIC DNA]</scope>
</reference>
<keyword evidence="14" id="KW-1185">Reference proteome</keyword>
<dbReference type="EMBL" id="CADEBD010000298">
    <property type="protein sequence ID" value="CAB3235153.1"/>
    <property type="molecule type" value="Genomic_DNA"/>
</dbReference>
<dbReference type="GO" id="GO:0016020">
    <property type="term" value="C:membrane"/>
    <property type="evidence" value="ECO:0007669"/>
    <property type="project" value="UniProtKB-SubCell"/>
</dbReference>
<evidence type="ECO:0000256" key="4">
    <source>
        <dbReference type="ARBA" id="ARBA00022692"/>
    </source>
</evidence>
<name>A0A8S0ZPQ8_ARCPL</name>
<gene>
    <name evidence="12" type="ORF">APLA_LOCUS2507</name>
    <name evidence="13" type="ORF">APLA_LOCUS6893</name>
</gene>
<evidence type="ECO:0000256" key="10">
    <source>
        <dbReference type="SAM" id="Phobius"/>
    </source>
</evidence>
<evidence type="ECO:0000259" key="11">
    <source>
        <dbReference type="PROSITE" id="PS50866"/>
    </source>
</evidence>
<feature type="domain" description="GOLD" evidence="11">
    <location>
        <begin position="10"/>
        <end position="94"/>
    </location>
</feature>
<accession>A0A8S0ZPQ8</accession>
<keyword evidence="5" id="KW-0732">Signal</keyword>
<organism evidence="13 15">
    <name type="scientific">Arctia plantaginis</name>
    <name type="common">Wood tiger moth</name>
    <name type="synonym">Phalaena plantaginis</name>
    <dbReference type="NCBI Taxonomy" id="874455"/>
    <lineage>
        <taxon>Eukaryota</taxon>
        <taxon>Metazoa</taxon>
        <taxon>Ecdysozoa</taxon>
        <taxon>Arthropoda</taxon>
        <taxon>Hexapoda</taxon>
        <taxon>Insecta</taxon>
        <taxon>Pterygota</taxon>
        <taxon>Neoptera</taxon>
        <taxon>Endopterygota</taxon>
        <taxon>Lepidoptera</taxon>
        <taxon>Glossata</taxon>
        <taxon>Ditrysia</taxon>
        <taxon>Noctuoidea</taxon>
        <taxon>Erebidae</taxon>
        <taxon>Arctiinae</taxon>
        <taxon>Arctia</taxon>
    </lineage>
</organism>
<evidence type="ECO:0000256" key="1">
    <source>
        <dbReference type="ARBA" id="ARBA00004479"/>
    </source>
</evidence>
<keyword evidence="3" id="KW-0217">Developmental protein</keyword>
<dbReference type="PANTHER" id="PTHR22811">
    <property type="entry name" value="TRANSMEMBRANE EMP24 DOMAIN-CONTAINING PROTEIN"/>
    <property type="match status" value="1"/>
</dbReference>
<dbReference type="AlphaFoldDB" id="A0A8S0ZPQ8"/>
<feature type="transmembrane region" description="Helical" evidence="10">
    <location>
        <begin position="171"/>
        <end position="190"/>
    </location>
</feature>
<dbReference type="SUPFAM" id="SSF101576">
    <property type="entry name" value="Supernatant protein factor (SPF), C-terminal domain"/>
    <property type="match status" value="1"/>
</dbReference>
<dbReference type="PROSITE" id="PS50866">
    <property type="entry name" value="GOLD"/>
    <property type="match status" value="1"/>
</dbReference>
<evidence type="ECO:0000256" key="8">
    <source>
        <dbReference type="ARBA" id="ARBA00037847"/>
    </source>
</evidence>
<evidence type="ECO:0000256" key="2">
    <source>
        <dbReference type="ARBA" id="ARBA00007104"/>
    </source>
</evidence>
<dbReference type="OrthoDB" id="5976732at2759"/>
<dbReference type="Pfam" id="PF01105">
    <property type="entry name" value="EMP24_GP25L"/>
    <property type="match status" value="1"/>
</dbReference>
<dbReference type="EMBL" id="CADEBC010000205">
    <property type="protein sequence ID" value="CAB3225443.1"/>
    <property type="molecule type" value="Genomic_DNA"/>
</dbReference>
<evidence type="ECO:0000256" key="5">
    <source>
        <dbReference type="ARBA" id="ARBA00022729"/>
    </source>
</evidence>
<comment type="subcellular location">
    <subcellularLocation>
        <location evidence="8">Endomembrane system</location>
        <topology evidence="8">Single-pass membrane protein</topology>
    </subcellularLocation>
    <subcellularLocation>
        <location evidence="1 9">Membrane</location>
        <topology evidence="1 9">Single-pass type I membrane protein</topology>
    </subcellularLocation>
</comment>
<keyword evidence="7 10" id="KW-0472">Membrane</keyword>
<evidence type="ECO:0000256" key="9">
    <source>
        <dbReference type="RuleBase" id="RU003827"/>
    </source>
</evidence>
<dbReference type="Proteomes" id="UP000494256">
    <property type="component" value="Unassembled WGS sequence"/>
</dbReference>
<dbReference type="Proteomes" id="UP000494106">
    <property type="component" value="Unassembled WGS sequence"/>
</dbReference>